<feature type="transmembrane region" description="Helical" evidence="4">
    <location>
        <begin position="308"/>
        <end position="327"/>
    </location>
</feature>
<evidence type="ECO:0000256" key="2">
    <source>
        <dbReference type="ARBA" id="ARBA00022989"/>
    </source>
</evidence>
<dbReference type="InterPro" id="IPR036259">
    <property type="entry name" value="MFS_trans_sf"/>
</dbReference>
<dbReference type="Pfam" id="PF07690">
    <property type="entry name" value="MFS_1"/>
    <property type="match status" value="1"/>
</dbReference>
<keyword evidence="6" id="KW-1185">Reference proteome</keyword>
<evidence type="ECO:0000313" key="5">
    <source>
        <dbReference type="EMBL" id="MET4576862.1"/>
    </source>
</evidence>
<feature type="transmembrane region" description="Helical" evidence="4">
    <location>
        <begin position="183"/>
        <end position="204"/>
    </location>
</feature>
<gene>
    <name evidence="5" type="ORF">ABIE13_001971</name>
</gene>
<accession>A0ABV2Q7G5</accession>
<feature type="transmembrane region" description="Helical" evidence="4">
    <location>
        <begin position="278"/>
        <end position="302"/>
    </location>
</feature>
<dbReference type="PANTHER" id="PTHR11360">
    <property type="entry name" value="MONOCARBOXYLATE TRANSPORTER"/>
    <property type="match status" value="1"/>
</dbReference>
<dbReference type="PANTHER" id="PTHR11360:SF290">
    <property type="entry name" value="MONOCARBOXYLATE MFS PERMEASE"/>
    <property type="match status" value="1"/>
</dbReference>
<keyword evidence="1 4" id="KW-0812">Transmembrane</keyword>
<dbReference type="SUPFAM" id="SSF103473">
    <property type="entry name" value="MFS general substrate transporter"/>
    <property type="match status" value="1"/>
</dbReference>
<sequence>MFNIACDGHVWAERIVAAKGTLGTRCWRQWHGCRRPPAGAVLLMRGSGPSGFFGTWVVRAAFVMAIFGWGVGFYGPPIYLHAVVERTGWPLSTVSAVVTLHFLSGVLVVVNLPKLYARWGLPTIISVGAVVTSVGIWGWAAASEPWHLFVAALGSGMGWVTLGAVSLNAAISPWYRRTRPRALAIAFNGGTFGGVLFSPLWVALIAWQGFLGASVLVGAVMVVVMILLAFLVFTHTPQALGQQPDGPGPSLAARNLATASRPSLPGPQLWRDRAFQTLAVGMAVGLFGHMGLLAHLFSLLAVSFGAQYAGLVLGGLTVCAMLGRTATAHLLTLGWDGRVIAGSGYAIQALGALIFLFADSGHSGLILLAAALIGSGLGNGSYLPPLIAQSDFAAEDVPRVVATTVAISQAGYSLAPLVFGLLLSVSGTGPHTGIGAQSAMFFAVASGVLLAAAGCFFFGRWAPQLALRQ</sequence>
<feature type="transmembrane region" description="Helical" evidence="4">
    <location>
        <begin position="91"/>
        <end position="112"/>
    </location>
</feature>
<feature type="transmembrane region" description="Helical" evidence="4">
    <location>
        <begin position="52"/>
        <end position="71"/>
    </location>
</feature>
<keyword evidence="3 4" id="KW-0472">Membrane</keyword>
<dbReference type="RefSeq" id="WP_354442917.1">
    <property type="nucleotide sequence ID" value="NZ_JBEPSH010000003.1"/>
</dbReference>
<name>A0ABV2Q7G5_9BURK</name>
<reference evidence="5 6" key="1">
    <citation type="submission" date="2024-06" db="EMBL/GenBank/DDBJ databases">
        <title>Sorghum-associated microbial communities from plants grown in Nebraska, USA.</title>
        <authorList>
            <person name="Schachtman D."/>
        </authorList>
    </citation>
    <scope>NUCLEOTIDE SEQUENCE [LARGE SCALE GENOMIC DNA]</scope>
    <source>
        <strain evidence="5 6">2709</strain>
    </source>
</reference>
<evidence type="ECO:0000256" key="3">
    <source>
        <dbReference type="ARBA" id="ARBA00023136"/>
    </source>
</evidence>
<feature type="transmembrane region" description="Helical" evidence="4">
    <location>
        <begin position="364"/>
        <end position="388"/>
    </location>
</feature>
<dbReference type="EMBL" id="JBEPSH010000003">
    <property type="protein sequence ID" value="MET4576862.1"/>
    <property type="molecule type" value="Genomic_DNA"/>
</dbReference>
<proteinExistence type="predicted"/>
<organism evidence="5 6">
    <name type="scientific">Ottowia thiooxydans</name>
    <dbReference type="NCBI Taxonomy" id="219182"/>
    <lineage>
        <taxon>Bacteria</taxon>
        <taxon>Pseudomonadati</taxon>
        <taxon>Pseudomonadota</taxon>
        <taxon>Betaproteobacteria</taxon>
        <taxon>Burkholderiales</taxon>
        <taxon>Comamonadaceae</taxon>
        <taxon>Ottowia</taxon>
    </lineage>
</organism>
<feature type="transmembrane region" description="Helical" evidence="4">
    <location>
        <begin position="339"/>
        <end position="358"/>
    </location>
</feature>
<dbReference type="InterPro" id="IPR011701">
    <property type="entry name" value="MFS"/>
</dbReference>
<evidence type="ECO:0000313" key="6">
    <source>
        <dbReference type="Proteomes" id="UP001549320"/>
    </source>
</evidence>
<keyword evidence="2 4" id="KW-1133">Transmembrane helix</keyword>
<feature type="transmembrane region" description="Helical" evidence="4">
    <location>
        <begin position="210"/>
        <end position="233"/>
    </location>
</feature>
<protein>
    <submittedName>
        <fullName evidence="5">MFS family permease</fullName>
    </submittedName>
</protein>
<feature type="transmembrane region" description="Helical" evidence="4">
    <location>
        <begin position="146"/>
        <end position="171"/>
    </location>
</feature>
<dbReference type="Proteomes" id="UP001549320">
    <property type="component" value="Unassembled WGS sequence"/>
</dbReference>
<comment type="caution">
    <text evidence="5">The sequence shown here is derived from an EMBL/GenBank/DDBJ whole genome shotgun (WGS) entry which is preliminary data.</text>
</comment>
<dbReference type="InterPro" id="IPR050327">
    <property type="entry name" value="Proton-linked_MCT"/>
</dbReference>
<evidence type="ECO:0000256" key="1">
    <source>
        <dbReference type="ARBA" id="ARBA00022692"/>
    </source>
</evidence>
<feature type="transmembrane region" description="Helical" evidence="4">
    <location>
        <begin position="400"/>
        <end position="419"/>
    </location>
</feature>
<feature type="transmembrane region" description="Helical" evidence="4">
    <location>
        <begin position="439"/>
        <end position="459"/>
    </location>
</feature>
<feature type="transmembrane region" description="Helical" evidence="4">
    <location>
        <begin position="119"/>
        <end position="140"/>
    </location>
</feature>
<evidence type="ECO:0000256" key="4">
    <source>
        <dbReference type="SAM" id="Phobius"/>
    </source>
</evidence>
<dbReference type="Gene3D" id="1.20.1250.20">
    <property type="entry name" value="MFS general substrate transporter like domains"/>
    <property type="match status" value="1"/>
</dbReference>